<keyword evidence="2" id="KW-1185">Reference proteome</keyword>
<protein>
    <submittedName>
        <fullName evidence="1">Uncharacterized protein</fullName>
    </submittedName>
</protein>
<evidence type="ECO:0000313" key="2">
    <source>
        <dbReference type="Proteomes" id="UP000317650"/>
    </source>
</evidence>
<reference evidence="1 2" key="1">
    <citation type="journal article" date="2019" name="Nat. Plants">
        <title>Genome sequencing of Musa balbisiana reveals subgenome evolution and function divergence in polyploid bananas.</title>
        <authorList>
            <person name="Yao X."/>
        </authorList>
    </citation>
    <scope>NUCLEOTIDE SEQUENCE [LARGE SCALE GENOMIC DNA]</scope>
    <source>
        <strain evidence="2">cv. DH-PKW</strain>
        <tissue evidence="1">Leaves</tissue>
    </source>
</reference>
<gene>
    <name evidence="1" type="ORF">C4D60_Mb03t14770</name>
</gene>
<proteinExistence type="predicted"/>
<accession>A0A4S8JBQ7</accession>
<dbReference type="AlphaFoldDB" id="A0A4S8JBQ7"/>
<organism evidence="1 2">
    <name type="scientific">Musa balbisiana</name>
    <name type="common">Banana</name>
    <dbReference type="NCBI Taxonomy" id="52838"/>
    <lineage>
        <taxon>Eukaryota</taxon>
        <taxon>Viridiplantae</taxon>
        <taxon>Streptophyta</taxon>
        <taxon>Embryophyta</taxon>
        <taxon>Tracheophyta</taxon>
        <taxon>Spermatophyta</taxon>
        <taxon>Magnoliopsida</taxon>
        <taxon>Liliopsida</taxon>
        <taxon>Zingiberales</taxon>
        <taxon>Musaceae</taxon>
        <taxon>Musa</taxon>
    </lineage>
</organism>
<sequence>MLDDKLQTLSRDVESARSSTWAVEETLKVECLALSETIKIVIAEYKSSAGFKHGLVRLGRVTYEFRYRVAYAHFRARYTDLELESNPFVD</sequence>
<dbReference type="Proteomes" id="UP000317650">
    <property type="component" value="Chromosome 3"/>
</dbReference>
<dbReference type="EMBL" id="PYDT01000006">
    <property type="protein sequence ID" value="THU58484.1"/>
    <property type="molecule type" value="Genomic_DNA"/>
</dbReference>
<comment type="caution">
    <text evidence="1">The sequence shown here is derived from an EMBL/GenBank/DDBJ whole genome shotgun (WGS) entry which is preliminary data.</text>
</comment>
<evidence type="ECO:0000313" key="1">
    <source>
        <dbReference type="EMBL" id="THU58484.1"/>
    </source>
</evidence>
<name>A0A4S8JBQ7_MUSBA</name>